<reference evidence="1 2" key="1">
    <citation type="journal article" date="2016" name="Front. Microbiol.">
        <title>High-Level Heat Resistance of Spores of Bacillus amyloliquefaciens and Bacillus licheniformis Results from the Presence of a spoVA Operon in a Tn1546 Transposon.</title>
        <authorList>
            <person name="Berendsen E.M."/>
            <person name="Koning R.A."/>
            <person name="Boekhorst J."/>
            <person name="de Jong A."/>
            <person name="Kuipers O.P."/>
            <person name="Wells-Bennik M.H."/>
        </authorList>
    </citation>
    <scope>NUCLEOTIDE SEQUENCE [LARGE SCALE GENOMIC DNA]</scope>
    <source>
        <strain evidence="1 2">B4121</strain>
    </source>
</reference>
<gene>
    <name evidence="1" type="ORF">B4121_4562</name>
</gene>
<dbReference type="Proteomes" id="UP000185604">
    <property type="component" value="Unassembled WGS sequence"/>
</dbReference>
<dbReference type="RefSeq" id="WP_075213356.1">
    <property type="nucleotide sequence ID" value="NZ_LKPO01000029.1"/>
</dbReference>
<sequence length="61" mass="7083">MKIEYVPELDVYRVGKLITTDREFAEALLRSAEKLAEAGRMVRDIPEPKSRQIFTECAKRN</sequence>
<accession>A0A7Z1B1U9</accession>
<dbReference type="EMBL" id="LKPO01000029">
    <property type="protein sequence ID" value="OLF86371.1"/>
    <property type="molecule type" value="Genomic_DNA"/>
</dbReference>
<comment type="caution">
    <text evidence="1">The sequence shown here is derived from an EMBL/GenBank/DDBJ whole genome shotgun (WGS) entry which is preliminary data.</text>
</comment>
<evidence type="ECO:0000313" key="1">
    <source>
        <dbReference type="EMBL" id="OLF86371.1"/>
    </source>
</evidence>
<protein>
    <submittedName>
        <fullName evidence="1">Uncharacterized protein</fullName>
    </submittedName>
</protein>
<dbReference type="AlphaFoldDB" id="A0A7Z1B1U9"/>
<proteinExistence type="predicted"/>
<name>A0A7Z1B1U9_9BACI</name>
<evidence type="ECO:0000313" key="2">
    <source>
        <dbReference type="Proteomes" id="UP000185604"/>
    </source>
</evidence>
<organism evidence="1 2">
    <name type="scientific">Bacillus paralicheniformis</name>
    <dbReference type="NCBI Taxonomy" id="1648923"/>
    <lineage>
        <taxon>Bacteria</taxon>
        <taxon>Bacillati</taxon>
        <taxon>Bacillota</taxon>
        <taxon>Bacilli</taxon>
        <taxon>Bacillales</taxon>
        <taxon>Bacillaceae</taxon>
        <taxon>Bacillus</taxon>
    </lineage>
</organism>